<evidence type="ECO:0000259" key="5">
    <source>
        <dbReference type="PROSITE" id="PS51891"/>
    </source>
</evidence>
<dbReference type="PANTHER" id="PTHR33337:SF40">
    <property type="entry name" value="CENP-V_GFA DOMAIN-CONTAINING PROTEIN-RELATED"/>
    <property type="match status" value="1"/>
</dbReference>
<gene>
    <name evidence="6" type="ORF">NRIC_29200</name>
</gene>
<protein>
    <submittedName>
        <fullName evidence="6">Aldehyde-activating protein</fullName>
    </submittedName>
</protein>
<dbReference type="RefSeq" id="WP_146623430.1">
    <property type="nucleotide sequence ID" value="NZ_BJCC01000025.1"/>
</dbReference>
<dbReference type="GO" id="GO:0046872">
    <property type="term" value="F:metal ion binding"/>
    <property type="evidence" value="ECO:0007669"/>
    <property type="project" value="UniProtKB-KW"/>
</dbReference>
<sequence>MKQGHCLCGEVTLSIPDVSYDITVCHCHMCQRFFGSPFLSTSGLTSDQFQLSGQTSIQRYASSEWAERGFCKTCGSSLFYCSLNDKEYYFPIGLFEQLEGILTNEIFYNCKPEFYSLEGQTVKLTEEEFLTQLFKEEK</sequence>
<dbReference type="InterPro" id="IPR006913">
    <property type="entry name" value="CENP-V/GFA"/>
</dbReference>
<proteinExistence type="inferred from homology"/>
<dbReference type="GO" id="GO:0016846">
    <property type="term" value="F:carbon-sulfur lyase activity"/>
    <property type="evidence" value="ECO:0007669"/>
    <property type="project" value="InterPro"/>
</dbReference>
<evidence type="ECO:0000256" key="3">
    <source>
        <dbReference type="ARBA" id="ARBA00022833"/>
    </source>
</evidence>
<comment type="caution">
    <text evidence="6">The sequence shown here is derived from an EMBL/GenBank/DDBJ whole genome shotgun (WGS) entry which is preliminary data.</text>
</comment>
<evidence type="ECO:0000256" key="4">
    <source>
        <dbReference type="ARBA" id="ARBA00023239"/>
    </source>
</evidence>
<keyword evidence="2" id="KW-0479">Metal-binding</keyword>
<dbReference type="PANTHER" id="PTHR33337">
    <property type="entry name" value="GFA DOMAIN-CONTAINING PROTEIN"/>
    <property type="match status" value="1"/>
</dbReference>
<dbReference type="Gene3D" id="3.90.1590.10">
    <property type="entry name" value="glutathione-dependent formaldehyde- activating enzyme (gfa)"/>
    <property type="match status" value="1"/>
</dbReference>
<reference evidence="7" key="1">
    <citation type="submission" date="2019-02" db="EMBL/GenBank/DDBJ databases">
        <title>Draft genome sequence of Enterococcus sp. Gos25-1.</title>
        <authorList>
            <person name="Tanaka N."/>
            <person name="Shiwa Y."/>
            <person name="Fujita N."/>
        </authorList>
    </citation>
    <scope>NUCLEOTIDE SEQUENCE [LARGE SCALE GENOMIC DNA]</scope>
    <source>
        <strain evidence="7">Gos25-1</strain>
    </source>
</reference>
<accession>A0A4V0WPU0</accession>
<evidence type="ECO:0000313" key="6">
    <source>
        <dbReference type="EMBL" id="GCF95029.1"/>
    </source>
</evidence>
<evidence type="ECO:0000313" key="7">
    <source>
        <dbReference type="Proteomes" id="UP000290567"/>
    </source>
</evidence>
<organism evidence="6 7">
    <name type="scientific">Enterococcus florum</name>
    <dbReference type="NCBI Taxonomy" id="2480627"/>
    <lineage>
        <taxon>Bacteria</taxon>
        <taxon>Bacillati</taxon>
        <taxon>Bacillota</taxon>
        <taxon>Bacilli</taxon>
        <taxon>Lactobacillales</taxon>
        <taxon>Enterococcaceae</taxon>
        <taxon>Enterococcus</taxon>
    </lineage>
</organism>
<dbReference type="PROSITE" id="PS51891">
    <property type="entry name" value="CENP_V_GFA"/>
    <property type="match status" value="1"/>
</dbReference>
<comment type="similarity">
    <text evidence="1">Belongs to the Gfa family.</text>
</comment>
<keyword evidence="3" id="KW-0862">Zinc</keyword>
<dbReference type="Proteomes" id="UP000290567">
    <property type="component" value="Unassembled WGS sequence"/>
</dbReference>
<keyword evidence="7" id="KW-1185">Reference proteome</keyword>
<dbReference type="OrthoDB" id="4188830at2"/>
<feature type="domain" description="CENP-V/GFA" evidence="5">
    <location>
        <begin position="2"/>
        <end position="116"/>
    </location>
</feature>
<keyword evidence="4" id="KW-0456">Lyase</keyword>
<dbReference type="SUPFAM" id="SSF51316">
    <property type="entry name" value="Mss4-like"/>
    <property type="match status" value="1"/>
</dbReference>
<evidence type="ECO:0000256" key="2">
    <source>
        <dbReference type="ARBA" id="ARBA00022723"/>
    </source>
</evidence>
<name>A0A4V0WPU0_9ENTE</name>
<dbReference type="Pfam" id="PF04828">
    <property type="entry name" value="GFA"/>
    <property type="match status" value="1"/>
</dbReference>
<dbReference type="AlphaFoldDB" id="A0A4V0WPU0"/>
<evidence type="ECO:0000256" key="1">
    <source>
        <dbReference type="ARBA" id="ARBA00005495"/>
    </source>
</evidence>
<dbReference type="InterPro" id="IPR011057">
    <property type="entry name" value="Mss4-like_sf"/>
</dbReference>
<dbReference type="EMBL" id="BJCC01000025">
    <property type="protein sequence ID" value="GCF95029.1"/>
    <property type="molecule type" value="Genomic_DNA"/>
</dbReference>